<protein>
    <submittedName>
        <fullName evidence="2">Uncharacterized protein</fullName>
    </submittedName>
</protein>
<sequence length="160" mass="17887">EGNESLTSRSKTGSTPDTSKSKGCGKKIGWTYKDNKKDKPICCGDMIYRSPELCIKCSKKSKDAPKVFIEDAQPLTTEGIKKIIENDAKSKESKIADELNKDYDEICENCGKPKKRHYEAPVLEGEKPIFECSIVRDSGINYRFKPKKCVKTKQNEGGKG</sequence>
<accession>A0A0F9HWU0</accession>
<dbReference type="AlphaFoldDB" id="A0A0F9HWU0"/>
<evidence type="ECO:0000313" key="2">
    <source>
        <dbReference type="EMBL" id="KKM19612.1"/>
    </source>
</evidence>
<gene>
    <name evidence="2" type="ORF">LCGC14_1653800</name>
</gene>
<dbReference type="EMBL" id="LAZR01013947">
    <property type="protein sequence ID" value="KKM19612.1"/>
    <property type="molecule type" value="Genomic_DNA"/>
</dbReference>
<proteinExistence type="predicted"/>
<feature type="compositionally biased region" description="Polar residues" evidence="1">
    <location>
        <begin position="1"/>
        <end position="18"/>
    </location>
</feature>
<organism evidence="2">
    <name type="scientific">marine sediment metagenome</name>
    <dbReference type="NCBI Taxonomy" id="412755"/>
    <lineage>
        <taxon>unclassified sequences</taxon>
        <taxon>metagenomes</taxon>
        <taxon>ecological metagenomes</taxon>
    </lineage>
</organism>
<evidence type="ECO:0000256" key="1">
    <source>
        <dbReference type="SAM" id="MobiDB-lite"/>
    </source>
</evidence>
<comment type="caution">
    <text evidence="2">The sequence shown here is derived from an EMBL/GenBank/DDBJ whole genome shotgun (WGS) entry which is preliminary data.</text>
</comment>
<reference evidence="2" key="1">
    <citation type="journal article" date="2015" name="Nature">
        <title>Complex archaea that bridge the gap between prokaryotes and eukaryotes.</title>
        <authorList>
            <person name="Spang A."/>
            <person name="Saw J.H."/>
            <person name="Jorgensen S.L."/>
            <person name="Zaremba-Niedzwiedzka K."/>
            <person name="Martijn J."/>
            <person name="Lind A.E."/>
            <person name="van Eijk R."/>
            <person name="Schleper C."/>
            <person name="Guy L."/>
            <person name="Ettema T.J."/>
        </authorList>
    </citation>
    <scope>NUCLEOTIDE SEQUENCE</scope>
</reference>
<feature type="non-terminal residue" evidence="2">
    <location>
        <position position="1"/>
    </location>
</feature>
<feature type="region of interest" description="Disordered" evidence="1">
    <location>
        <begin position="1"/>
        <end position="30"/>
    </location>
</feature>
<name>A0A0F9HWU0_9ZZZZ</name>